<accession>A0AAD5J527</accession>
<dbReference type="EMBL" id="JAJSOW010000100">
    <property type="protein sequence ID" value="KAI9185904.1"/>
    <property type="molecule type" value="Genomic_DNA"/>
</dbReference>
<organism evidence="1 2">
    <name type="scientific">Acer negundo</name>
    <name type="common">Box elder</name>
    <dbReference type="NCBI Taxonomy" id="4023"/>
    <lineage>
        <taxon>Eukaryota</taxon>
        <taxon>Viridiplantae</taxon>
        <taxon>Streptophyta</taxon>
        <taxon>Embryophyta</taxon>
        <taxon>Tracheophyta</taxon>
        <taxon>Spermatophyta</taxon>
        <taxon>Magnoliopsida</taxon>
        <taxon>eudicotyledons</taxon>
        <taxon>Gunneridae</taxon>
        <taxon>Pentapetalae</taxon>
        <taxon>rosids</taxon>
        <taxon>malvids</taxon>
        <taxon>Sapindales</taxon>
        <taxon>Sapindaceae</taxon>
        <taxon>Hippocastanoideae</taxon>
        <taxon>Acereae</taxon>
        <taxon>Acer</taxon>
    </lineage>
</organism>
<reference evidence="1" key="2">
    <citation type="submission" date="2023-02" db="EMBL/GenBank/DDBJ databases">
        <authorList>
            <person name="Swenson N.G."/>
            <person name="Wegrzyn J.L."/>
            <person name="Mcevoy S.L."/>
        </authorList>
    </citation>
    <scope>NUCLEOTIDE SEQUENCE</scope>
    <source>
        <strain evidence="1">91603</strain>
        <tissue evidence="1">Leaf</tissue>
    </source>
</reference>
<name>A0AAD5J527_ACENE</name>
<evidence type="ECO:0000313" key="1">
    <source>
        <dbReference type="EMBL" id="KAI9185904.1"/>
    </source>
</evidence>
<reference evidence="1" key="1">
    <citation type="journal article" date="2022" name="Plant J.">
        <title>Strategies of tolerance reflected in two North American maple genomes.</title>
        <authorList>
            <person name="McEvoy S.L."/>
            <person name="Sezen U.U."/>
            <person name="Trouern-Trend A."/>
            <person name="McMahon S.M."/>
            <person name="Schaberg P.G."/>
            <person name="Yang J."/>
            <person name="Wegrzyn J.L."/>
            <person name="Swenson N.G."/>
        </authorList>
    </citation>
    <scope>NUCLEOTIDE SEQUENCE</scope>
    <source>
        <strain evidence="1">91603</strain>
    </source>
</reference>
<gene>
    <name evidence="1" type="ORF">LWI28_011767</name>
</gene>
<keyword evidence="2" id="KW-1185">Reference proteome</keyword>
<dbReference type="AlphaFoldDB" id="A0AAD5J527"/>
<sequence>MGDLTMLTRLWSGYYLEFPSLKEFVIHNCPELEAFILDNKVRVPKLEKMKIYQMDNLKMICRMRYLFGTLDHKNLSENPKVESYKQMVNVIFSPVEDNFGEAVKQQATTSDYSIATTSKILSYYPKSGDRLVRSIISLDHHIKP</sequence>
<comment type="caution">
    <text evidence="1">The sequence shown here is derived from an EMBL/GenBank/DDBJ whole genome shotgun (WGS) entry which is preliminary data.</text>
</comment>
<dbReference type="Proteomes" id="UP001064489">
    <property type="component" value="Chromosome 3"/>
</dbReference>
<proteinExistence type="predicted"/>
<evidence type="ECO:0000313" key="2">
    <source>
        <dbReference type="Proteomes" id="UP001064489"/>
    </source>
</evidence>
<protein>
    <submittedName>
        <fullName evidence="1">Uncharacterized protein</fullName>
    </submittedName>
</protein>